<dbReference type="KEGG" id="vin:AKJ08_1426"/>
<dbReference type="STRING" id="1391653.AKJ08_1426"/>
<evidence type="ECO:0000256" key="1">
    <source>
        <dbReference type="SAM" id="SignalP"/>
    </source>
</evidence>
<keyword evidence="4" id="KW-1185">Reference proteome</keyword>
<gene>
    <name evidence="3" type="ORF">AKJ08_1426</name>
</gene>
<name>A0A0K1PD40_9BACT</name>
<evidence type="ECO:0000313" key="4">
    <source>
        <dbReference type="Proteomes" id="UP000055590"/>
    </source>
</evidence>
<organism evidence="3 4">
    <name type="scientific">Vulgatibacter incomptus</name>
    <dbReference type="NCBI Taxonomy" id="1391653"/>
    <lineage>
        <taxon>Bacteria</taxon>
        <taxon>Pseudomonadati</taxon>
        <taxon>Myxococcota</taxon>
        <taxon>Myxococcia</taxon>
        <taxon>Myxococcales</taxon>
        <taxon>Cystobacterineae</taxon>
        <taxon>Vulgatibacteraceae</taxon>
        <taxon>Vulgatibacter</taxon>
    </lineage>
</organism>
<dbReference type="RefSeq" id="WP_050725410.1">
    <property type="nucleotide sequence ID" value="NZ_CP012332.1"/>
</dbReference>
<accession>A0A0K1PD40</accession>
<dbReference type="Pfam" id="PF01476">
    <property type="entry name" value="LysM"/>
    <property type="match status" value="1"/>
</dbReference>
<dbReference type="AlphaFoldDB" id="A0A0K1PD40"/>
<dbReference type="PANTHER" id="PTHR34700">
    <property type="entry name" value="POTASSIUM BINDING PROTEIN KBP"/>
    <property type="match status" value="1"/>
</dbReference>
<dbReference type="Proteomes" id="UP000055590">
    <property type="component" value="Chromosome"/>
</dbReference>
<dbReference type="Gene3D" id="3.10.350.10">
    <property type="entry name" value="LysM domain"/>
    <property type="match status" value="1"/>
</dbReference>
<dbReference type="InterPro" id="IPR036779">
    <property type="entry name" value="LysM_dom_sf"/>
</dbReference>
<dbReference type="InterPro" id="IPR052196">
    <property type="entry name" value="Bact_Kbp"/>
</dbReference>
<evidence type="ECO:0000313" key="3">
    <source>
        <dbReference type="EMBL" id="AKU91039.1"/>
    </source>
</evidence>
<feature type="domain" description="LysM" evidence="2">
    <location>
        <begin position="67"/>
        <end position="115"/>
    </location>
</feature>
<dbReference type="PROSITE" id="PS51782">
    <property type="entry name" value="LYSM"/>
    <property type="match status" value="1"/>
</dbReference>
<dbReference type="InterPro" id="IPR018392">
    <property type="entry name" value="LysM"/>
</dbReference>
<sequence>MNNFVLRTLTALVVALPAIAFGAEPEPADEASPMLQLASDPSARDFGGAVGEVEAVPEAGETVGIGNKHVVEKGDTLWDLSEKVLGSPWSWPKVWSYNPQIENPHWIYPGDEINFGPNGQGGPAAQVRGEGDDAFGDDDAQVSVAGKIGFQGKGKRISAVGFASEDDVGHSGRIVKSWEEKELLYQGDKIYIDWENRNGVRPGQSFVIFRTERAIAHPSSGVTLGYVTRILGSAKVVDVNPEQKVVTAVIERSIVEISRGDFVGPSGLQHARSVARAEATRNLTAIIAGTLEERIAELAQGHFVILDKGYSDGIEPGNSFNVIRATDGLDDDGFTARYDEDLPAESIGELLVVDARGSTSVAVVTRSLKEMRQGDRAELRAVAGR</sequence>
<dbReference type="OrthoDB" id="9765158at2"/>
<dbReference type="CDD" id="cd00118">
    <property type="entry name" value="LysM"/>
    <property type="match status" value="1"/>
</dbReference>
<feature type="chain" id="PRO_5005465638" description="LysM domain-containing protein" evidence="1">
    <location>
        <begin position="23"/>
        <end position="385"/>
    </location>
</feature>
<dbReference type="EMBL" id="CP012332">
    <property type="protein sequence ID" value="AKU91039.1"/>
    <property type="molecule type" value="Genomic_DNA"/>
</dbReference>
<dbReference type="SUPFAM" id="SSF54106">
    <property type="entry name" value="LysM domain"/>
    <property type="match status" value="1"/>
</dbReference>
<dbReference type="PANTHER" id="PTHR34700:SF4">
    <property type="entry name" value="PHAGE-LIKE ELEMENT PBSX PROTEIN XKDP"/>
    <property type="match status" value="1"/>
</dbReference>
<reference evidence="3 4" key="1">
    <citation type="submission" date="2015-08" db="EMBL/GenBank/DDBJ databases">
        <authorList>
            <person name="Babu N.S."/>
            <person name="Beckwith C.J."/>
            <person name="Beseler K.G."/>
            <person name="Brison A."/>
            <person name="Carone J.V."/>
            <person name="Caskin T.P."/>
            <person name="Diamond M."/>
            <person name="Durham M.E."/>
            <person name="Foxe J.M."/>
            <person name="Go M."/>
            <person name="Henderson B.A."/>
            <person name="Jones I.B."/>
            <person name="McGettigan J.A."/>
            <person name="Micheletti S.J."/>
            <person name="Nasrallah M.E."/>
            <person name="Ortiz D."/>
            <person name="Piller C.R."/>
            <person name="Privatt S.R."/>
            <person name="Schneider S.L."/>
            <person name="Sharp S."/>
            <person name="Smith T.C."/>
            <person name="Stanton J.D."/>
            <person name="Ullery H.E."/>
            <person name="Wilson R.J."/>
            <person name="Serrano M.G."/>
            <person name="Buck G."/>
            <person name="Lee V."/>
            <person name="Wang Y."/>
            <person name="Carvalho R."/>
            <person name="Voegtly L."/>
            <person name="Shi R."/>
            <person name="Duckworth R."/>
            <person name="Johnson A."/>
            <person name="Loviza R."/>
            <person name="Walstead R."/>
            <person name="Shah Z."/>
            <person name="Kiflezghi M."/>
            <person name="Wade K."/>
            <person name="Ball S.L."/>
            <person name="Bradley K.W."/>
            <person name="Asai D.J."/>
            <person name="Bowman C.A."/>
            <person name="Russell D.A."/>
            <person name="Pope W.H."/>
            <person name="Jacobs-Sera D."/>
            <person name="Hendrix R.W."/>
            <person name="Hatfull G.F."/>
        </authorList>
    </citation>
    <scope>NUCLEOTIDE SEQUENCE [LARGE SCALE GENOMIC DNA]</scope>
    <source>
        <strain evidence="3 4">DSM 27710</strain>
    </source>
</reference>
<proteinExistence type="predicted"/>
<evidence type="ECO:0000259" key="2">
    <source>
        <dbReference type="PROSITE" id="PS51782"/>
    </source>
</evidence>
<feature type="signal peptide" evidence="1">
    <location>
        <begin position="1"/>
        <end position="22"/>
    </location>
</feature>
<protein>
    <recommendedName>
        <fullName evidence="2">LysM domain-containing protein</fullName>
    </recommendedName>
</protein>
<keyword evidence="1" id="KW-0732">Signal</keyword>